<dbReference type="PROSITE" id="PS51166">
    <property type="entry name" value="CBM20"/>
    <property type="match status" value="1"/>
</dbReference>
<dbReference type="InterPro" id="IPR013783">
    <property type="entry name" value="Ig-like_fold"/>
</dbReference>
<dbReference type="GO" id="GO:2001070">
    <property type="term" value="F:starch binding"/>
    <property type="evidence" value="ECO:0007669"/>
    <property type="project" value="InterPro"/>
</dbReference>
<dbReference type="CDD" id="cd05467">
    <property type="entry name" value="CBM20"/>
    <property type="match status" value="1"/>
</dbReference>
<dbReference type="SUPFAM" id="SSF49452">
    <property type="entry name" value="Starch-binding domain-like"/>
    <property type="match status" value="1"/>
</dbReference>
<dbReference type="InterPro" id="IPR002044">
    <property type="entry name" value="CBM20"/>
</dbReference>
<dbReference type="PANTHER" id="PTHR15048">
    <property type="entry name" value="STARCH-BINDING DOMAIN-CONTAINING PROTEIN 1"/>
    <property type="match status" value="1"/>
</dbReference>
<feature type="domain" description="CBM20" evidence="3">
    <location>
        <begin position="238"/>
        <end position="342"/>
    </location>
</feature>
<feature type="region of interest" description="Disordered" evidence="2">
    <location>
        <begin position="1"/>
        <end position="25"/>
    </location>
</feature>
<evidence type="ECO:0000256" key="1">
    <source>
        <dbReference type="SAM" id="Coils"/>
    </source>
</evidence>
<dbReference type="AlphaFoldDB" id="A0A7S0R959"/>
<dbReference type="SMART" id="SM01065">
    <property type="entry name" value="CBM_2"/>
    <property type="match status" value="1"/>
</dbReference>
<keyword evidence="1" id="KW-0175">Coiled coil</keyword>
<name>A0A7S0R959_9CHLO</name>
<accession>A0A7S0R959</accession>
<protein>
    <recommendedName>
        <fullName evidence="3">CBM20 domain-containing protein</fullName>
    </recommendedName>
</protein>
<dbReference type="EMBL" id="HBFA01020806">
    <property type="protein sequence ID" value="CAD8670879.1"/>
    <property type="molecule type" value="Transcribed_RNA"/>
</dbReference>
<sequence>MASICASSLRGRMSTAPAGGKLDTSRAVPIESPHFTGRRACFSCTTPSKSLSSVGNRTVGLNIRKTFKVDAQYESGGVPASGLSGLPNFGVSVDSNNFGGQPGPSGSGVQQVRSPTRLAAAAMSAPKSESKTAKLFLDMEATKLELMEQELKAARSKNYRVAERLTAAIKQVDEVMATYRQLMHEEVKAVKERDYTAAASVKRSMTRVLKSYGNVRGRNFWMEQSDQVDEDGELVIEAEMATHVSVRFHITHKVEFGARMAIVGSLPELGNWVAENGKLMQWTKEDTWVCHVDIPLGSTFQYKFVILNENDGGQYWQDGENRECEIPVDPAHKVDIAGAWTRDPQVEVVWFCLPIKAIPGTGGGDDN</sequence>
<reference evidence="4" key="1">
    <citation type="submission" date="2021-01" db="EMBL/GenBank/DDBJ databases">
        <authorList>
            <person name="Corre E."/>
            <person name="Pelletier E."/>
            <person name="Niang G."/>
            <person name="Scheremetjew M."/>
            <person name="Finn R."/>
            <person name="Kale V."/>
            <person name="Holt S."/>
            <person name="Cochrane G."/>
            <person name="Meng A."/>
            <person name="Brown T."/>
            <person name="Cohen L."/>
        </authorList>
    </citation>
    <scope>NUCLEOTIDE SEQUENCE</scope>
    <source>
        <strain evidence="4">CCMP722</strain>
    </source>
</reference>
<evidence type="ECO:0000259" key="3">
    <source>
        <dbReference type="PROSITE" id="PS51166"/>
    </source>
</evidence>
<gene>
    <name evidence="4" type="ORF">POBO1169_LOCUS10646</name>
</gene>
<evidence type="ECO:0000313" key="4">
    <source>
        <dbReference type="EMBL" id="CAD8670879.1"/>
    </source>
</evidence>
<dbReference type="GO" id="GO:0016020">
    <property type="term" value="C:membrane"/>
    <property type="evidence" value="ECO:0007669"/>
    <property type="project" value="TreeGrafter"/>
</dbReference>
<evidence type="ECO:0000256" key="2">
    <source>
        <dbReference type="SAM" id="MobiDB-lite"/>
    </source>
</evidence>
<feature type="coiled-coil region" evidence="1">
    <location>
        <begin position="137"/>
        <end position="164"/>
    </location>
</feature>
<dbReference type="Pfam" id="PF00686">
    <property type="entry name" value="CBM_20"/>
    <property type="match status" value="1"/>
</dbReference>
<dbReference type="Gene3D" id="2.60.40.10">
    <property type="entry name" value="Immunoglobulins"/>
    <property type="match status" value="1"/>
</dbReference>
<organism evidence="4">
    <name type="scientific">Pyramimonas obovata</name>
    <dbReference type="NCBI Taxonomy" id="1411642"/>
    <lineage>
        <taxon>Eukaryota</taxon>
        <taxon>Viridiplantae</taxon>
        <taxon>Chlorophyta</taxon>
        <taxon>Pyramimonadophyceae</taxon>
        <taxon>Pyramimonadales</taxon>
        <taxon>Pyramimonadaceae</taxon>
        <taxon>Pyramimonas</taxon>
        <taxon>Pyramimonas incertae sedis</taxon>
    </lineage>
</organism>
<dbReference type="PANTHER" id="PTHR15048:SF0">
    <property type="entry name" value="STARCH-BINDING DOMAIN-CONTAINING PROTEIN 1"/>
    <property type="match status" value="1"/>
</dbReference>
<proteinExistence type="predicted"/>
<dbReference type="InterPro" id="IPR013784">
    <property type="entry name" value="Carb-bd-like_fold"/>
</dbReference>